<dbReference type="STRING" id="296218.AWN68_05170"/>
<proteinExistence type="predicted"/>
<feature type="signal peptide" evidence="1">
    <location>
        <begin position="1"/>
        <end position="20"/>
    </location>
</feature>
<keyword evidence="3" id="KW-1185">Reference proteome</keyword>
<organism evidence="2 3">
    <name type="scientific">Roseivirga echinicomitans</name>
    <dbReference type="NCBI Taxonomy" id="296218"/>
    <lineage>
        <taxon>Bacteria</taxon>
        <taxon>Pseudomonadati</taxon>
        <taxon>Bacteroidota</taxon>
        <taxon>Cytophagia</taxon>
        <taxon>Cytophagales</taxon>
        <taxon>Roseivirgaceae</taxon>
        <taxon>Roseivirga</taxon>
    </lineage>
</organism>
<keyword evidence="1" id="KW-0732">Signal</keyword>
<feature type="chain" id="PRO_5007574853" description="Outer membrane protein beta-barrel domain-containing protein" evidence="1">
    <location>
        <begin position="21"/>
        <end position="179"/>
    </location>
</feature>
<protein>
    <recommendedName>
        <fullName evidence="4">Outer membrane protein beta-barrel domain-containing protein</fullName>
    </recommendedName>
</protein>
<dbReference type="Proteomes" id="UP000075615">
    <property type="component" value="Unassembled WGS sequence"/>
</dbReference>
<reference evidence="2 3" key="1">
    <citation type="submission" date="2016-01" db="EMBL/GenBank/DDBJ databases">
        <title>Genome sequencing of Roseivirga echinicomitans KMM 6058.</title>
        <authorList>
            <person name="Selvaratnam C."/>
            <person name="Thevarajoo S."/>
            <person name="Goh K.M."/>
            <person name="Ee R."/>
            <person name="Chan K.-G."/>
            <person name="Chong C.S."/>
        </authorList>
    </citation>
    <scope>NUCLEOTIDE SEQUENCE [LARGE SCALE GENOMIC DNA]</scope>
    <source>
        <strain evidence="2 3">KMM 6058</strain>
    </source>
</reference>
<accession>A0A150XK36</accession>
<dbReference type="EMBL" id="LRDB01000012">
    <property type="protein sequence ID" value="KYG79025.1"/>
    <property type="molecule type" value="Genomic_DNA"/>
</dbReference>
<dbReference type="AlphaFoldDB" id="A0A150XK36"/>
<sequence length="179" mass="19796">MKIRLALLFGMCCCFSAAKAQSMESYGVDIQAYPAGMMFMAKTAFNLNEHNVLNTRIGYNMARRQDFGEHDNEEGGGLGLNIGFKHYLKPASSGLYYELKSSIWFMNIDWRDNKPIRTGSTSITVFQPTAIAGYDFNLSSKVSFGLYAEFGYEINVISSGEDVGQGGISLVGFSLSRKL</sequence>
<name>A0A150XK36_9BACT</name>
<dbReference type="RefSeq" id="WP_068415136.1">
    <property type="nucleotide sequence ID" value="NZ_LRDB01000012.1"/>
</dbReference>
<evidence type="ECO:0000313" key="3">
    <source>
        <dbReference type="Proteomes" id="UP000075615"/>
    </source>
</evidence>
<gene>
    <name evidence="2" type="ORF">AWN68_05170</name>
</gene>
<evidence type="ECO:0008006" key="4">
    <source>
        <dbReference type="Google" id="ProtNLM"/>
    </source>
</evidence>
<dbReference type="OrthoDB" id="1437175at2"/>
<evidence type="ECO:0000256" key="1">
    <source>
        <dbReference type="SAM" id="SignalP"/>
    </source>
</evidence>
<evidence type="ECO:0000313" key="2">
    <source>
        <dbReference type="EMBL" id="KYG79025.1"/>
    </source>
</evidence>
<comment type="caution">
    <text evidence="2">The sequence shown here is derived from an EMBL/GenBank/DDBJ whole genome shotgun (WGS) entry which is preliminary data.</text>
</comment>